<dbReference type="AlphaFoldDB" id="A0A2S9YX80"/>
<accession>A0A2S9YX80</accession>
<dbReference type="RefSeq" id="WP_146157239.1">
    <property type="nucleotide sequence ID" value="NZ_PVNL01000013.1"/>
</dbReference>
<protein>
    <submittedName>
        <fullName evidence="1">Uncharacterized protein</fullName>
    </submittedName>
</protein>
<dbReference type="EMBL" id="PVNL01000013">
    <property type="protein sequence ID" value="PRQ09705.1"/>
    <property type="molecule type" value="Genomic_DNA"/>
</dbReference>
<organism evidence="1 2">
    <name type="scientific">Enhygromyxa salina</name>
    <dbReference type="NCBI Taxonomy" id="215803"/>
    <lineage>
        <taxon>Bacteria</taxon>
        <taxon>Pseudomonadati</taxon>
        <taxon>Myxococcota</taxon>
        <taxon>Polyangia</taxon>
        <taxon>Nannocystales</taxon>
        <taxon>Nannocystaceae</taxon>
        <taxon>Enhygromyxa</taxon>
    </lineage>
</organism>
<evidence type="ECO:0000313" key="1">
    <source>
        <dbReference type="EMBL" id="PRQ09705.1"/>
    </source>
</evidence>
<comment type="caution">
    <text evidence="1">The sequence shown here is derived from an EMBL/GenBank/DDBJ whole genome shotgun (WGS) entry which is preliminary data.</text>
</comment>
<evidence type="ECO:0000313" key="2">
    <source>
        <dbReference type="Proteomes" id="UP000238823"/>
    </source>
</evidence>
<sequence length="254" mass="27535">MSNTYYISTPFYLQWHDQGPLGGQWNGSSTNSDYYELDAWSLPATSSETTFYFTAKQSSGHTGTSQPQVFATMVDRGGAQEITYGAKIDPTAPAQATALRFTPLGTELEFTAGRLISGDPKIKISETTTEPTCALIWTGSQWLYSYDVNAPLTAYRVFDCVSDPSAVITLSRGAHTIYVTDQTADGSAHVCAVFYADADAAPGTNVGLVQSETSLLRTTATPVPLAGPTDRDWQCTLELFFALTNYKSAVLRQQ</sequence>
<gene>
    <name evidence="1" type="ORF">ENSA7_04590</name>
</gene>
<proteinExistence type="predicted"/>
<name>A0A2S9YX80_9BACT</name>
<dbReference type="Proteomes" id="UP000238823">
    <property type="component" value="Unassembled WGS sequence"/>
</dbReference>
<reference evidence="1 2" key="1">
    <citation type="submission" date="2018-03" db="EMBL/GenBank/DDBJ databases">
        <title>Draft Genome Sequences of the Obligatory Marine Myxobacteria Enhygromyxa salina SWB007.</title>
        <authorList>
            <person name="Poehlein A."/>
            <person name="Moghaddam J.A."/>
            <person name="Harms H."/>
            <person name="Alanjari M."/>
            <person name="Koenig G.M."/>
            <person name="Daniel R."/>
            <person name="Schaeberle T.F."/>
        </authorList>
    </citation>
    <scope>NUCLEOTIDE SEQUENCE [LARGE SCALE GENOMIC DNA]</scope>
    <source>
        <strain evidence="1 2">SWB007</strain>
    </source>
</reference>